<dbReference type="RefSeq" id="WP_087299723.1">
    <property type="nucleotide sequence ID" value="NZ_NFKP01000003.1"/>
</dbReference>
<feature type="domain" description="AAA" evidence="1">
    <location>
        <begin position="35"/>
        <end position="169"/>
    </location>
</feature>
<reference evidence="3" key="1">
    <citation type="submission" date="2017-04" db="EMBL/GenBank/DDBJ databases">
        <title>Function of individual gut microbiota members based on whole genome sequencing of pure cultures obtained from chicken caecum.</title>
        <authorList>
            <person name="Medvecky M."/>
            <person name="Cejkova D."/>
            <person name="Polansky O."/>
            <person name="Karasova D."/>
            <person name="Kubasova T."/>
            <person name="Cizek A."/>
            <person name="Rychlik I."/>
        </authorList>
    </citation>
    <scope>NUCLEOTIDE SEQUENCE [LARGE SCALE GENOMIC DNA]</scope>
    <source>
        <strain evidence="3">An175</strain>
    </source>
</reference>
<name>A0A1Y4MPF6_9FIRM</name>
<dbReference type="Gene3D" id="3.40.50.300">
    <property type="entry name" value="P-loop containing nucleotide triphosphate hydrolases"/>
    <property type="match status" value="1"/>
</dbReference>
<dbReference type="SUPFAM" id="SSF52540">
    <property type="entry name" value="P-loop containing nucleoside triphosphate hydrolases"/>
    <property type="match status" value="1"/>
</dbReference>
<dbReference type="PANTHER" id="PTHR33295:SF18">
    <property type="entry name" value="AAA+ ATPASE DOMAIN-CONTAINING PROTEIN"/>
    <property type="match status" value="1"/>
</dbReference>
<dbReference type="PANTHER" id="PTHR33295">
    <property type="entry name" value="ATPASE"/>
    <property type="match status" value="1"/>
</dbReference>
<dbReference type="AlphaFoldDB" id="A0A1Y4MPF6"/>
<dbReference type="InterPro" id="IPR041682">
    <property type="entry name" value="AAA_14"/>
</dbReference>
<protein>
    <recommendedName>
        <fullName evidence="1">AAA domain-containing protein</fullName>
    </recommendedName>
</protein>
<evidence type="ECO:0000313" key="3">
    <source>
        <dbReference type="Proteomes" id="UP000196386"/>
    </source>
</evidence>
<dbReference type="Pfam" id="PF13173">
    <property type="entry name" value="AAA_14"/>
    <property type="match status" value="1"/>
</dbReference>
<comment type="caution">
    <text evidence="2">The sequence shown here is derived from an EMBL/GenBank/DDBJ whole genome shotgun (WGS) entry which is preliminary data.</text>
</comment>
<evidence type="ECO:0000259" key="1">
    <source>
        <dbReference type="Pfam" id="PF13173"/>
    </source>
</evidence>
<proteinExistence type="predicted"/>
<dbReference type="InterPro" id="IPR027417">
    <property type="entry name" value="P-loop_NTPase"/>
</dbReference>
<evidence type="ECO:0000313" key="2">
    <source>
        <dbReference type="EMBL" id="OUP70605.1"/>
    </source>
</evidence>
<dbReference type="Proteomes" id="UP000196386">
    <property type="component" value="Unassembled WGS sequence"/>
</dbReference>
<gene>
    <name evidence="2" type="ORF">B5F11_03965</name>
</gene>
<organism evidence="2 3">
    <name type="scientific">Anaerotruncus colihominis</name>
    <dbReference type="NCBI Taxonomy" id="169435"/>
    <lineage>
        <taxon>Bacteria</taxon>
        <taxon>Bacillati</taxon>
        <taxon>Bacillota</taxon>
        <taxon>Clostridia</taxon>
        <taxon>Eubacteriales</taxon>
        <taxon>Oscillospiraceae</taxon>
        <taxon>Anaerotruncus</taxon>
    </lineage>
</organism>
<accession>A0A1Y4MPF6</accession>
<sequence>MIIVTIDQLVNLKPLMTERYQLELVMDYLHDKRNKNVCALYGLRRTGKTTIIEQAISKLLSEGVRAENILYITGTKNQIEDIMCLYSEIDRKKKEVGEKEQLYVFVDEIGYFMSFLSYSDRLYNYYTRICNIKIVIAGTNVLSLYIASLDTLYDRMFTVNVHHLTFYEHCRFVLETNFPAWDDFKNYLRVGGLFEQEDVAEYMQTSIIEHIQDTISCGEPREIMRWFDRYRENTDVNWSAVLDNICLYAAANVDERSATRFRGFADDIDYLESCMPKTEVDRGVIEECYKFYKLGDLNKIALKRNEVVGLLTFLEKCGFTVKLKNCIGDTLGNAYKMYLAFPFFRFSFTKKLADFAHHPGILDDTRGSRLLGDLLEGCVVSEYSLAYPEHEISFWRERVAEDGKDRYAECDLLDFTDSIAFEIKLRGQQQYDGFYCLNRMHKDWGFGDRQRKLFGEDAMQFVYDIGHRAYREDDI</sequence>
<dbReference type="EMBL" id="NFKP01000003">
    <property type="protein sequence ID" value="OUP70605.1"/>
    <property type="molecule type" value="Genomic_DNA"/>
</dbReference>